<comment type="catalytic activity">
    <reaction evidence="1">
        <text>ATP + protein L-histidine = ADP + protein N-phospho-L-histidine.</text>
        <dbReference type="EC" id="2.7.13.3"/>
    </reaction>
</comment>
<reference evidence="13 14" key="1">
    <citation type="submission" date="2019-11" db="EMBL/GenBank/DDBJ databases">
        <title>Comparative genomics of hydrocarbon-degrading Desulfosarcina strains.</title>
        <authorList>
            <person name="Watanabe M."/>
            <person name="Kojima H."/>
            <person name="Fukui M."/>
        </authorList>
    </citation>
    <scope>NUCLEOTIDE SEQUENCE [LARGE SCALE GENOMIC DNA]</scope>
    <source>
        <strain evidence="13 14">PL12</strain>
    </source>
</reference>
<keyword evidence="14" id="KW-1185">Reference proteome</keyword>
<feature type="domain" description="PAC" evidence="12">
    <location>
        <begin position="303"/>
        <end position="354"/>
    </location>
</feature>
<dbReference type="Pfam" id="PF00989">
    <property type="entry name" value="PAS"/>
    <property type="match status" value="1"/>
</dbReference>
<dbReference type="InterPro" id="IPR000700">
    <property type="entry name" value="PAS-assoc_C"/>
</dbReference>
<proteinExistence type="predicted"/>
<evidence type="ECO:0000256" key="8">
    <source>
        <dbReference type="ARBA" id="ARBA00023012"/>
    </source>
</evidence>
<dbReference type="GO" id="GO:0005524">
    <property type="term" value="F:ATP binding"/>
    <property type="evidence" value="ECO:0007669"/>
    <property type="project" value="UniProtKB-KW"/>
</dbReference>
<dbReference type="InterPro" id="IPR001610">
    <property type="entry name" value="PAC"/>
</dbReference>
<dbReference type="Gene3D" id="3.30.565.10">
    <property type="entry name" value="Histidine kinase-like ATPase, C-terminal domain"/>
    <property type="match status" value="1"/>
</dbReference>
<organism evidence="13 14">
    <name type="scientific">Desulfosarcina alkanivorans</name>
    <dbReference type="NCBI Taxonomy" id="571177"/>
    <lineage>
        <taxon>Bacteria</taxon>
        <taxon>Pseudomonadati</taxon>
        <taxon>Thermodesulfobacteriota</taxon>
        <taxon>Desulfobacteria</taxon>
        <taxon>Desulfobacterales</taxon>
        <taxon>Desulfosarcinaceae</taxon>
        <taxon>Desulfosarcina</taxon>
    </lineage>
</organism>
<dbReference type="GO" id="GO:0006355">
    <property type="term" value="P:regulation of DNA-templated transcription"/>
    <property type="evidence" value="ECO:0007669"/>
    <property type="project" value="InterPro"/>
</dbReference>
<dbReference type="Gene3D" id="1.10.287.130">
    <property type="match status" value="1"/>
</dbReference>
<dbReference type="EMBL" id="AP021874">
    <property type="protein sequence ID" value="BBO67776.1"/>
    <property type="molecule type" value="Genomic_DNA"/>
</dbReference>
<keyword evidence="8" id="KW-0902">Two-component regulatory system</keyword>
<feature type="transmembrane region" description="Helical" evidence="9">
    <location>
        <begin position="6"/>
        <end position="29"/>
    </location>
</feature>
<evidence type="ECO:0000259" key="10">
    <source>
        <dbReference type="PROSITE" id="PS50109"/>
    </source>
</evidence>
<feature type="domain" description="PAC" evidence="12">
    <location>
        <begin position="433"/>
        <end position="483"/>
    </location>
</feature>
<keyword evidence="4" id="KW-0808">Transferase</keyword>
<feature type="transmembrane region" description="Helical" evidence="9">
    <location>
        <begin position="149"/>
        <end position="170"/>
    </location>
</feature>
<keyword evidence="3" id="KW-0597">Phosphoprotein</keyword>
<dbReference type="CDD" id="cd00082">
    <property type="entry name" value="HisKA"/>
    <property type="match status" value="1"/>
</dbReference>
<evidence type="ECO:0000256" key="4">
    <source>
        <dbReference type="ARBA" id="ARBA00022679"/>
    </source>
</evidence>
<dbReference type="Pfam" id="PF00512">
    <property type="entry name" value="HisKA"/>
    <property type="match status" value="1"/>
</dbReference>
<keyword evidence="5" id="KW-0547">Nucleotide-binding</keyword>
<dbReference type="InterPro" id="IPR036097">
    <property type="entry name" value="HisK_dim/P_sf"/>
</dbReference>
<gene>
    <name evidence="13" type="ORF">DSCA_17060</name>
</gene>
<feature type="transmembrane region" description="Helical" evidence="9">
    <location>
        <begin position="104"/>
        <end position="121"/>
    </location>
</feature>
<evidence type="ECO:0000256" key="5">
    <source>
        <dbReference type="ARBA" id="ARBA00022741"/>
    </source>
</evidence>
<dbReference type="CDD" id="cd00130">
    <property type="entry name" value="PAS"/>
    <property type="match status" value="2"/>
</dbReference>
<dbReference type="PROSITE" id="PS50112">
    <property type="entry name" value="PAS"/>
    <property type="match status" value="1"/>
</dbReference>
<evidence type="ECO:0000259" key="11">
    <source>
        <dbReference type="PROSITE" id="PS50112"/>
    </source>
</evidence>
<dbReference type="InterPro" id="IPR005467">
    <property type="entry name" value="His_kinase_dom"/>
</dbReference>
<dbReference type="InterPro" id="IPR003661">
    <property type="entry name" value="HisK_dim/P_dom"/>
</dbReference>
<dbReference type="SUPFAM" id="SSF55874">
    <property type="entry name" value="ATPase domain of HSP90 chaperone/DNA topoisomerase II/histidine kinase"/>
    <property type="match status" value="1"/>
</dbReference>
<dbReference type="Pfam" id="PF13426">
    <property type="entry name" value="PAS_9"/>
    <property type="match status" value="1"/>
</dbReference>
<feature type="transmembrane region" description="Helical" evidence="9">
    <location>
        <begin position="182"/>
        <end position="199"/>
    </location>
</feature>
<dbReference type="SMART" id="SM00086">
    <property type="entry name" value="PAC"/>
    <property type="match status" value="1"/>
</dbReference>
<feature type="domain" description="PAS" evidence="11">
    <location>
        <begin position="355"/>
        <end position="409"/>
    </location>
</feature>
<dbReference type="SMART" id="SM00388">
    <property type="entry name" value="HisKA"/>
    <property type="match status" value="1"/>
</dbReference>
<dbReference type="InterPro" id="IPR031621">
    <property type="entry name" value="HisKA_7TM"/>
</dbReference>
<dbReference type="Pfam" id="PF16927">
    <property type="entry name" value="HisKA_7TM"/>
    <property type="match status" value="1"/>
</dbReference>
<dbReference type="Pfam" id="PF02518">
    <property type="entry name" value="HATPase_c"/>
    <property type="match status" value="1"/>
</dbReference>
<sequence length="744" mass="82635">MPVIDLQALYIFHSFAAAAISAALAVYLIPRWEVPAARCLLLLEGSVAAWSFCYGMEFWSATLAGKLWWVRMEYLGAAWTGVCYFRFAMALTGRMSWLQGARGWALFIVPAMTLAAVFTNAHHDLIWSRAWIETGGPIPVMAYHRGTGFWIFVAYSYGLLVAGTAALFYGYLFSRHIGNRHFWLIFIGIAAPWTSNLLYLLEFAPIRHIDLTPAAFAISGLTFFWGTLRQQMLELIPIARDAVIEGMQDAVFVLDIRDRVIDLNSSAQRLLAEPAGKPAGRPLSVVFPQLSAQVEQSRTSGSDDREVSIAGKTGTLHWRLRQSPIHSHGDRLCGRLVILQDITGQKANEAAIRESEEKFRSISASALDAIIMMDPEGRISFWNPAAEQIFGYREDEILGKDLHATLAPEAFHTRFSEAFTAFRRSGSGQMLGKTVEIECLRKSGDGFPAELSLSPLRLGSQWHTVGIVRDITERKKTQEYLIQTEKMSSLGGLAAGMAHEINNPLAGILANVQVMRMRLLSDLPANVAAADETGVDLNRLWAYMGKRGILEKIEAIDQSCQRAAAIVRNMLAFSRKSDAVLSDHDLAELLDQTVDMAENDFLIKKHQDFRHIRIERRYAPDMPRIVCDAGQIQQVMLNILKNGAQAMWGSGDRQPEPKFILRVDRQDAWGCITITDNGPGMTGETRKRIFEPFFTTKPTGSGTGLGLSIAYFIITENHAGRLFVESAPGRGTAFVIKLPLKPAP</sequence>
<dbReference type="InterPro" id="IPR000014">
    <property type="entry name" value="PAS"/>
</dbReference>
<dbReference type="PROSITE" id="PS50113">
    <property type="entry name" value="PAC"/>
    <property type="match status" value="2"/>
</dbReference>
<dbReference type="InterPro" id="IPR013767">
    <property type="entry name" value="PAS_fold"/>
</dbReference>
<dbReference type="InterPro" id="IPR036890">
    <property type="entry name" value="HATPase_C_sf"/>
</dbReference>
<dbReference type="PANTHER" id="PTHR43065">
    <property type="entry name" value="SENSOR HISTIDINE KINASE"/>
    <property type="match status" value="1"/>
</dbReference>
<dbReference type="SUPFAM" id="SSF47384">
    <property type="entry name" value="Homodimeric domain of signal transducing histidine kinase"/>
    <property type="match status" value="1"/>
</dbReference>
<dbReference type="Proteomes" id="UP000427906">
    <property type="component" value="Chromosome"/>
</dbReference>
<evidence type="ECO:0000313" key="14">
    <source>
        <dbReference type="Proteomes" id="UP000427906"/>
    </source>
</evidence>
<dbReference type="PROSITE" id="PS50109">
    <property type="entry name" value="HIS_KIN"/>
    <property type="match status" value="1"/>
</dbReference>
<keyword evidence="9" id="KW-0472">Membrane</keyword>
<feature type="domain" description="Histidine kinase" evidence="10">
    <location>
        <begin position="496"/>
        <end position="742"/>
    </location>
</feature>
<evidence type="ECO:0000256" key="7">
    <source>
        <dbReference type="ARBA" id="ARBA00022840"/>
    </source>
</evidence>
<accession>A0A5K7YFH0</accession>
<dbReference type="PRINTS" id="PR00344">
    <property type="entry name" value="BCTRLSENSOR"/>
</dbReference>
<evidence type="ECO:0000256" key="1">
    <source>
        <dbReference type="ARBA" id="ARBA00000085"/>
    </source>
</evidence>
<dbReference type="PANTHER" id="PTHR43065:SF42">
    <property type="entry name" value="TWO-COMPONENT SENSOR PPRA"/>
    <property type="match status" value="1"/>
</dbReference>
<dbReference type="AlphaFoldDB" id="A0A5K7YFH0"/>
<evidence type="ECO:0000313" key="13">
    <source>
        <dbReference type="EMBL" id="BBO67776.1"/>
    </source>
</evidence>
<evidence type="ECO:0000256" key="9">
    <source>
        <dbReference type="SAM" id="Phobius"/>
    </source>
</evidence>
<dbReference type="GO" id="GO:0000155">
    <property type="term" value="F:phosphorelay sensor kinase activity"/>
    <property type="evidence" value="ECO:0007669"/>
    <property type="project" value="InterPro"/>
</dbReference>
<dbReference type="InterPro" id="IPR035965">
    <property type="entry name" value="PAS-like_dom_sf"/>
</dbReference>
<dbReference type="OrthoDB" id="5439205at2"/>
<evidence type="ECO:0000256" key="6">
    <source>
        <dbReference type="ARBA" id="ARBA00022777"/>
    </source>
</evidence>
<protein>
    <recommendedName>
        <fullName evidence="2">histidine kinase</fullName>
        <ecNumber evidence="2">2.7.13.3</ecNumber>
    </recommendedName>
</protein>
<evidence type="ECO:0000259" key="12">
    <source>
        <dbReference type="PROSITE" id="PS50113"/>
    </source>
</evidence>
<dbReference type="SMART" id="SM00387">
    <property type="entry name" value="HATPase_c"/>
    <property type="match status" value="1"/>
</dbReference>
<keyword evidence="7" id="KW-0067">ATP-binding</keyword>
<evidence type="ECO:0000256" key="3">
    <source>
        <dbReference type="ARBA" id="ARBA00022553"/>
    </source>
</evidence>
<feature type="transmembrane region" description="Helical" evidence="9">
    <location>
        <begin position="41"/>
        <end position="62"/>
    </location>
</feature>
<feature type="transmembrane region" description="Helical" evidence="9">
    <location>
        <begin position="74"/>
        <end position="92"/>
    </location>
</feature>
<dbReference type="Gene3D" id="3.30.450.20">
    <property type="entry name" value="PAS domain"/>
    <property type="match status" value="2"/>
</dbReference>
<name>A0A5K7YFH0_9BACT</name>
<dbReference type="SMART" id="SM00091">
    <property type="entry name" value="PAS"/>
    <property type="match status" value="2"/>
</dbReference>
<dbReference type="SUPFAM" id="SSF55785">
    <property type="entry name" value="PYP-like sensor domain (PAS domain)"/>
    <property type="match status" value="2"/>
</dbReference>
<dbReference type="InterPro" id="IPR004358">
    <property type="entry name" value="Sig_transdc_His_kin-like_C"/>
</dbReference>
<dbReference type="NCBIfam" id="TIGR00229">
    <property type="entry name" value="sensory_box"/>
    <property type="match status" value="1"/>
</dbReference>
<keyword evidence="9" id="KW-0812">Transmembrane</keyword>
<evidence type="ECO:0000256" key="2">
    <source>
        <dbReference type="ARBA" id="ARBA00012438"/>
    </source>
</evidence>
<dbReference type="EC" id="2.7.13.3" evidence="2"/>
<keyword evidence="6" id="KW-0418">Kinase</keyword>
<keyword evidence="9" id="KW-1133">Transmembrane helix</keyword>
<dbReference type="KEGG" id="dalk:DSCA_17060"/>
<dbReference type="InterPro" id="IPR003594">
    <property type="entry name" value="HATPase_dom"/>
</dbReference>